<reference evidence="2 3" key="2">
    <citation type="journal article" date="1996" name="J. Virol.">
        <title>Structure of the rat cytomegalovirus genome termini.</title>
        <authorList>
            <person name="Vink C."/>
            <person name="Beuken E."/>
            <person name="Bruggeman C.A."/>
        </authorList>
    </citation>
    <scope>NUCLEOTIDE SEQUENCE [LARGE SCALE GENOMIC DNA]</scope>
    <source>
        <strain evidence="2 3">Maastricht</strain>
    </source>
</reference>
<reference evidence="2 3" key="4">
    <citation type="journal article" date="1998" name="J. Virol.">
        <title>The R33 G protein-coupled receptor gene of rat cytomegalovirus plays an essential role in the pathogenesis of viral infection.</title>
        <authorList>
            <person name="Beisser P.S."/>
            <person name="Vink C."/>
            <person name="Van Dam J.G."/>
            <person name="Grauls G."/>
            <person name="Vanherle S.J."/>
            <person name="Bruggeman C.A."/>
        </authorList>
    </citation>
    <scope>NUCLEOTIDE SEQUENCE [LARGE SCALE GENOMIC DNA]</scope>
    <source>
        <strain evidence="2 3">Maastricht</strain>
    </source>
</reference>
<reference evidence="2 3" key="6">
    <citation type="journal article" date="1999" name="J. Gen. Virol.">
        <title>The rat cytomegalovirus R32 gene encodes a virion-associated protein that elicits a strong humoral immune response in infected rats.</title>
        <authorList>
            <person name="Beuken E."/>
            <person name="Grauls G."/>
            <person name="Bruggeman C.A."/>
            <person name="Vink C."/>
        </authorList>
    </citation>
    <scope>NUCLEOTIDE SEQUENCE [LARGE SCALE GENOMIC DNA]</scope>
    <source>
        <strain evidence="2 3">Maastricht</strain>
    </source>
</reference>
<dbReference type="EMBL" id="AF232689">
    <property type="protein sequence ID" value="AAF99138.1"/>
    <property type="molecule type" value="Genomic_DNA"/>
</dbReference>
<evidence type="ECO:0000313" key="3">
    <source>
        <dbReference type="Proteomes" id="UP000008288"/>
    </source>
</evidence>
<evidence type="ECO:0000313" key="2">
    <source>
        <dbReference type="EMBL" id="AAF99138.1"/>
    </source>
</evidence>
<keyword evidence="3" id="KW-1185">Reference proteome</keyword>
<gene>
    <name evidence="2" type="primary">r40</name>
</gene>
<dbReference type="RefSeq" id="NP_064145.1">
    <property type="nucleotide sequence ID" value="NC_002512.2"/>
</dbReference>
<accession>Q9DWF1</accession>
<keyword evidence="1" id="KW-1133">Transmembrane helix</keyword>
<reference evidence="2 3" key="8">
    <citation type="journal article" date="2000" name="J. Virol.">
        <title>The r144 major histocompatibility complex class I-like gene of rat cytomegalovirus is dispensable for both acute and long-term infection in the immunocompromised host.</title>
        <authorList>
            <person name="Beisser P.S."/>
            <person name="Kloover J.S."/>
            <person name="Grauls G.E."/>
            <person name="Blok M.J."/>
            <person name="Bruggeman C.A."/>
            <person name="Vink C."/>
        </authorList>
    </citation>
    <scope>NUCLEOTIDE SEQUENCE [LARGE SCALE GENOMIC DNA]</scope>
    <source>
        <strain evidence="2 3">Maastricht</strain>
    </source>
</reference>
<organismHost>
    <name type="scientific">Rattus</name>
    <name type="common">rats</name>
    <dbReference type="NCBI Taxonomy" id="10114"/>
</organismHost>
<dbReference type="GeneID" id="940328"/>
<keyword evidence="1" id="KW-0812">Transmembrane</keyword>
<reference evidence="2 3" key="7">
    <citation type="journal article" date="1999" name="J. Virol.">
        <title>Deletion of the R78 G protein-coupled receptor gene from rat cytomegalovirus results in an attenuated, syncytium-inducing mutant strain.</title>
        <authorList>
            <person name="Beisser P.S."/>
            <person name="Grauls G."/>
            <person name="Bruggeman C.A."/>
            <person name="Vink C."/>
        </authorList>
    </citation>
    <scope>NUCLEOTIDE SEQUENCE [LARGE SCALE GENOMIC DNA]</scope>
    <source>
        <strain evidence="2 3">Maastricht</strain>
    </source>
</reference>
<name>Q9DWF1_RCMVM</name>
<organism evidence="2 3">
    <name type="scientific">Rat cytomegalovirus (strain Maastricht)</name>
    <dbReference type="NCBI Taxonomy" id="79700"/>
    <lineage>
        <taxon>Viruses</taxon>
        <taxon>Duplodnaviria</taxon>
        <taxon>Heunggongvirae</taxon>
        <taxon>Peploviricota</taxon>
        <taxon>Herviviricetes</taxon>
        <taxon>Herpesvirales</taxon>
        <taxon>Orthoherpesviridae</taxon>
        <taxon>Betaherpesvirinae</taxon>
        <taxon>Muromegalovirus</taxon>
        <taxon>Muromegalovirus muridbeta2</taxon>
        <taxon>Murid betaherpesvirus 2</taxon>
    </lineage>
</organism>
<dbReference type="Proteomes" id="UP000008288">
    <property type="component" value="Segment"/>
</dbReference>
<evidence type="ECO:0000256" key="1">
    <source>
        <dbReference type="SAM" id="Phobius"/>
    </source>
</evidence>
<sequence>MSDRRADGDALEVFSEDMGSDDEITLFPDSASVAGASERTVPLLRRAAAGDGGLTFYGNGSRGRLPHSDLGEVWRRAEAVFYFSAAVVAFVVLAFLLYFAYTYVTVVRRGHNATRGDRTGARWTRLTERPE</sequence>
<proteinExistence type="predicted"/>
<reference evidence="2 3" key="1">
    <citation type="journal article" date="1996" name="J. Gen. Virol.">
        <title>Cloning and sequence analysis of the genes encoding DNA polymerase, glycoprotein B, ICP18.5 and major DNA-binding protein of rat cytomegalovirus.</title>
        <authorList>
            <person name="Beuken E."/>
            <person name="Slobbe R."/>
            <person name="Bruggeman C.A."/>
            <person name="Vink C."/>
        </authorList>
    </citation>
    <scope>NUCLEOTIDE SEQUENCE [LARGE SCALE GENOMIC DNA]</scope>
    <source>
        <strain evidence="2 3">Maastricht</strain>
    </source>
</reference>
<reference evidence="2 3" key="3">
    <citation type="journal article" date="1997" name="J. Gen. Virol.">
        <title>Cloning and functional characterization of the origin of lytic-phase DNA replication of rat cytomegalovirus.</title>
        <authorList>
            <person name="Vink C."/>
            <person name="Beuken E."/>
            <person name="Bruggeman C.A."/>
        </authorList>
    </citation>
    <scope>NUCLEOTIDE SEQUENCE [LARGE SCALE GENOMIC DNA]</scope>
    <source>
        <strain evidence="2 3">Maastricht</strain>
    </source>
</reference>
<dbReference type="KEGG" id="vg:940328"/>
<protein>
    <submittedName>
        <fullName evidence="2">Pr40</fullName>
    </submittedName>
</protein>
<reference evidence="2 3" key="5">
    <citation type="journal article" date="1998" name="Virology">
        <title>The Maastricht strain and England strain of rat cytomegalovirus represent different betaherpesvirus species rather than strains.</title>
        <authorList>
            <person name="Beisser P.S."/>
            <person name="Kaptein S.J."/>
            <person name="Beuken E."/>
            <person name="Bruggeman C.A."/>
            <person name="Vink C."/>
        </authorList>
    </citation>
    <scope>NUCLEOTIDE SEQUENCE [LARGE SCALE GENOMIC DNA]</scope>
    <source>
        <strain evidence="2 3">Maastricht</strain>
    </source>
</reference>
<reference evidence="2 3" key="10">
    <citation type="journal article" date="2000" name="Virus Res.">
        <title>Rat cytomegalovirus R89 is a highly conserved gene which expresses a spliced transcript.</title>
        <authorList>
            <person name="Gruijthuijsen Y.K."/>
            <person name="Beuken E."/>
            <person name="Bruggeman C.A."/>
            <person name="Vink C."/>
        </authorList>
    </citation>
    <scope>NUCLEOTIDE SEQUENCE [LARGE SCALE GENOMIC DNA]</scope>
    <source>
        <strain evidence="2 3">Maastricht</strain>
    </source>
</reference>
<keyword evidence="1" id="KW-0472">Membrane</keyword>
<reference evidence="2 3" key="9">
    <citation type="journal article" date="2000" name="J. Virol.">
        <title>Complete DNA sequence of the rat cytomegalovirus genome.</title>
        <authorList>
            <person name="Vink C."/>
            <person name="Beuken E."/>
            <person name="Bruggeman C.A."/>
        </authorList>
    </citation>
    <scope>NUCLEOTIDE SEQUENCE [LARGE SCALE GENOMIC DNA]</scope>
    <source>
        <strain evidence="2 3">Maastricht</strain>
    </source>
</reference>
<feature type="transmembrane region" description="Helical" evidence="1">
    <location>
        <begin position="79"/>
        <end position="101"/>
    </location>
</feature>